<dbReference type="PANTHER" id="PTHR43292:SF4">
    <property type="entry name" value="ACYL-COA DEHYDROGENASE FADE34"/>
    <property type="match status" value="1"/>
</dbReference>
<dbReference type="InterPro" id="IPR009100">
    <property type="entry name" value="AcylCoA_DH/oxidase_NM_dom_sf"/>
</dbReference>
<gene>
    <name evidence="3" type="ORF">IT779_08520</name>
</gene>
<dbReference type="InterPro" id="IPR052161">
    <property type="entry name" value="Mycobact_Acyl-CoA_DH"/>
</dbReference>
<dbReference type="GO" id="GO:0016627">
    <property type="term" value="F:oxidoreductase activity, acting on the CH-CH group of donors"/>
    <property type="evidence" value="ECO:0007669"/>
    <property type="project" value="InterPro"/>
</dbReference>
<dbReference type="Proteomes" id="UP000655751">
    <property type="component" value="Unassembled WGS sequence"/>
</dbReference>
<feature type="region of interest" description="Disordered" evidence="2">
    <location>
        <begin position="108"/>
        <end position="159"/>
    </location>
</feature>
<evidence type="ECO:0000256" key="1">
    <source>
        <dbReference type="ARBA" id="ARBA00023002"/>
    </source>
</evidence>
<dbReference type="InterPro" id="IPR037069">
    <property type="entry name" value="AcylCoA_DH/ox_N_sf"/>
</dbReference>
<reference evidence="3" key="1">
    <citation type="submission" date="2020-11" db="EMBL/GenBank/DDBJ databases">
        <title>Nocardia NEAU-351.nov., a novel actinomycete isolated from the cow dung.</title>
        <authorList>
            <person name="Zhang X."/>
        </authorList>
    </citation>
    <scope>NUCLEOTIDE SEQUENCE</scope>
    <source>
        <strain evidence="3">NEAU-351</strain>
    </source>
</reference>
<evidence type="ECO:0000313" key="4">
    <source>
        <dbReference type="Proteomes" id="UP000655751"/>
    </source>
</evidence>
<evidence type="ECO:0000256" key="2">
    <source>
        <dbReference type="SAM" id="MobiDB-lite"/>
    </source>
</evidence>
<dbReference type="Gene3D" id="1.10.540.10">
    <property type="entry name" value="Acyl-CoA dehydrogenase/oxidase, N-terminal domain"/>
    <property type="match status" value="1"/>
</dbReference>
<dbReference type="SUPFAM" id="SSF56645">
    <property type="entry name" value="Acyl-CoA dehydrogenase NM domain-like"/>
    <property type="match status" value="1"/>
</dbReference>
<dbReference type="GO" id="GO:0005886">
    <property type="term" value="C:plasma membrane"/>
    <property type="evidence" value="ECO:0007669"/>
    <property type="project" value="TreeGrafter"/>
</dbReference>
<dbReference type="PANTHER" id="PTHR43292">
    <property type="entry name" value="ACYL-COA DEHYDROGENASE"/>
    <property type="match status" value="1"/>
</dbReference>
<protein>
    <submittedName>
        <fullName evidence="3">Acyl-CoA dehydrogenase family protein</fullName>
    </submittedName>
</protein>
<comment type="caution">
    <text evidence="3">The sequence shown here is derived from an EMBL/GenBank/DDBJ whole genome shotgun (WGS) entry which is preliminary data.</text>
</comment>
<dbReference type="EMBL" id="JADMLG010000003">
    <property type="protein sequence ID" value="MBH0776325.1"/>
    <property type="molecule type" value="Genomic_DNA"/>
</dbReference>
<evidence type="ECO:0000313" key="3">
    <source>
        <dbReference type="EMBL" id="MBH0776325.1"/>
    </source>
</evidence>
<accession>A0A931I9G8</accession>
<name>A0A931I9G8_9NOCA</name>
<dbReference type="GO" id="GO:0050660">
    <property type="term" value="F:flavin adenine dinucleotide binding"/>
    <property type="evidence" value="ECO:0007669"/>
    <property type="project" value="InterPro"/>
</dbReference>
<keyword evidence="4" id="KW-1185">Reference proteome</keyword>
<organism evidence="3 4">
    <name type="scientific">Nocardia bovistercoris</name>
    <dbReference type="NCBI Taxonomy" id="2785916"/>
    <lineage>
        <taxon>Bacteria</taxon>
        <taxon>Bacillati</taxon>
        <taxon>Actinomycetota</taxon>
        <taxon>Actinomycetes</taxon>
        <taxon>Mycobacteriales</taxon>
        <taxon>Nocardiaceae</taxon>
        <taxon>Nocardia</taxon>
    </lineage>
</organism>
<proteinExistence type="predicted"/>
<dbReference type="AlphaFoldDB" id="A0A931I9G8"/>
<keyword evidence="1" id="KW-0560">Oxidoreductase</keyword>
<sequence length="159" mass="17791">MDFSLPPQVREFRDELRTWLARNLTEDIVSAGRRASSDPTAFEIVRTWSRTMAADAWAAVSWPVEYGGRDATLLMNSVASPEPWSTRALFSPNWGGRWIAGRGCRRPSRRRASSCDSGAPRKRRKSFRELPTAPSWPPSACAELTIPMSSPPGTARRSR</sequence>